<feature type="signal peptide" evidence="2">
    <location>
        <begin position="1"/>
        <end position="24"/>
    </location>
</feature>
<dbReference type="InterPro" id="IPR011050">
    <property type="entry name" value="Pectin_lyase_fold/virulence"/>
</dbReference>
<feature type="region of interest" description="Disordered" evidence="1">
    <location>
        <begin position="1870"/>
        <end position="1895"/>
    </location>
</feature>
<gene>
    <name evidence="4" type="ORF">B0E33_03415</name>
</gene>
<name>A0ABM6HXN1_9HYPH</name>
<dbReference type="Gene3D" id="2.160.20.10">
    <property type="entry name" value="Single-stranded right-handed beta-helix, Pectin lyase-like"/>
    <property type="match status" value="1"/>
</dbReference>
<evidence type="ECO:0000313" key="5">
    <source>
        <dbReference type="Proteomes" id="UP000188174"/>
    </source>
</evidence>
<dbReference type="InterPro" id="IPR012334">
    <property type="entry name" value="Pectin_lyas_fold"/>
</dbReference>
<dbReference type="Proteomes" id="UP000188174">
    <property type="component" value="Chromosome"/>
</dbReference>
<keyword evidence="5" id="KW-1185">Reference proteome</keyword>
<feature type="chain" id="PRO_5047394509" description="Filamentous haemagglutinin FhaB/tRNA nuclease CdiA-like TPS domain-containing protein" evidence="2">
    <location>
        <begin position="25"/>
        <end position="2396"/>
    </location>
</feature>
<evidence type="ECO:0000256" key="1">
    <source>
        <dbReference type="SAM" id="MobiDB-lite"/>
    </source>
</evidence>
<evidence type="ECO:0000259" key="3">
    <source>
        <dbReference type="SMART" id="SM00912"/>
    </source>
</evidence>
<dbReference type="Pfam" id="PF13332">
    <property type="entry name" value="Fil_haemagg_2"/>
    <property type="match status" value="4"/>
</dbReference>
<dbReference type="Pfam" id="PF05860">
    <property type="entry name" value="TPS"/>
    <property type="match status" value="1"/>
</dbReference>
<proteinExistence type="predicted"/>
<feature type="region of interest" description="Disordered" evidence="1">
    <location>
        <begin position="1350"/>
        <end position="1388"/>
    </location>
</feature>
<dbReference type="InterPro" id="IPR010069">
    <property type="entry name" value="CdiA_FHA1_rpt"/>
</dbReference>
<reference evidence="4 5" key="1">
    <citation type="submission" date="2017-02" db="EMBL/GenBank/DDBJ databases">
        <authorList>
            <person name="Jeong S."/>
        </authorList>
    </citation>
    <scope>NUCLEOTIDE SEQUENCE [LARGE SCALE GENOMIC DNA]</scope>
    <source>
        <strain evidence="4 5">RMAR6-6</strain>
    </source>
</reference>
<dbReference type="Pfam" id="PF14437">
    <property type="entry name" value="MafB19-deam"/>
    <property type="match status" value="1"/>
</dbReference>
<dbReference type="InterPro" id="IPR008638">
    <property type="entry name" value="FhaB/CdiA-like_TPS"/>
</dbReference>
<keyword evidence="2" id="KW-0732">Signal</keyword>
<dbReference type="SUPFAM" id="SSF51126">
    <property type="entry name" value="Pectin lyase-like"/>
    <property type="match status" value="1"/>
</dbReference>
<sequence>MIKSVLNGFFCTVFLVQTSLPAFAGGLTPDGAAAPGNRPEIIAAPNGVPVQNIVTPNAQGLSHNKFTDFNVGKNGLILNNSKGVGQSNLGGYIVGNPNLQGSGPATVILNEVTSSNRSLLQGATELHGGQANYILANPNGITCNGCGFINIPRATLTTGVPQVDAGTLKGFSVDRGTVTIGADGVAAESVDYFDIVSRAVEINGKIHAGENLGVFAGRNDYDYANRSVAAKAGSAADKPEFAIDSSALGGMYAGRIKLIGTESGVGVRAPESATAATGDFQITADGKLVLGGTVSARKTLRAQSVNGSVEIQQNASVYGQETLILKAGGDIKIAKEATLGAGNQVELEAAGIDFDEAQLLAGMAPGGTLAAGVGSIKVATTGLADFSAASHLQAGEAITFNVGALQQSGTVAADTYTVQASNDVVLGSASIASAIDVASSLGDVTVSSGSVLYSGGNLALSAAGRLTVATAGEVNARDHVALTAPVIDISGGKVFAGVTGEGAAITDAGTLTLTASGSLNVAAGSRLQSGDLTRITAGTWNQLGALEVGSLALDLGGLSLSGSGATVAARDISGSITGTATLAAAAPGLTATNTLDLSVNDLTVAGLLRVNGTGQLTIGGTLSVTGKLEATGGLTVNGGTTSVASGAYIVANDAALLDGLDSFTNRGGVHAGNGLTIRSVNLDNHGGVLVAENGLTLEGRTAGTKAASIINRKGGIIEARSGTLTIRAESLKNITGATFDTKTTAYANEVVAGAYPPDWLKGGFSKYWAAGGIGDWDQFWDTGGGPGGYVFVPHPEKISEILKAKNATAADWDQNWWKEYAPTSIPEFDPDNGTYDDWLMLAPDEDGAAGSGDVVTIYVTEDTFELVDPVARIAAQNGNMVLDVGTLENEYSDIVASGDMRIDGTSIVNGGKTLTRVITIHQSWSSYETRTLGFAPSHKFLDNGVQSKTLSAETIDAVPATIHAGGSLIGNLTGTLTNKAGEPSTPEDLQKSTQDTSIVQLNASSQAPAFDPASYKFNGQLFSRAPESSPFLYETRFAFVDIGAFFGSQYFLDTVGIPDIDKHIRSLGDAYFESQYVAEQVRRATGRRWLSADQTSDALQMKTLIDNAGAQAEALDLAFGVSLSEEQIALLTSDIVWYERAVVDGVEVIAPRLYLALTTGLNKTGAVIAGRNTTLEAAAIRNVRGTIKADETLVASAAGTLLNRSGTISGRDVTLSGETVSIETATRATGNGTTAIGTWAYERGTVTAEDSLTIRSDNDTRITGADLASGGSLEIDAGRDLVVTAIELDSHFEASGQAGSNRYDVRESQTRVSGSTIQAAEAADLKAGRNIAVEGSLIASDGTASLTAGENVTIGTAEESREDRSARNKSGFLTSSSRKRDSSSTTQVGSMVTALGDLEITAGAGDVVVKGSAVSSESDVAISAGRDVRLEAAQNTSEDSRVDKKSGFFAETGNMGVVAGYKSERHTSDTSSLTQVTSAVSGRNVSIDAGRDVVSEAASVAADEDLGITAGRDIVLDSVHDLYAHSESHKIDTFALSVGAFENISGPVKSLADAPRMAASGKGNLGYQALSAVSAGLKAVDALNQLNAIRQGGTIAGVRIGIGISREESSSSEVSAIARTATLSAGNDMSLEAGRDITAKGARIDAGNDIAMAAGRDVILESAQNHLAYEGESSSMSAGIGLTLGVGASGKNGAPGASLSLGLDVSGQQSSYSQSQTYHTNTDVTAGGNVSVATGRDLALKGARIEADSADLDIGRNLTIESRLDTAEGSNQSSGYSAGVSVGIGLGADGAGPTFGASASVNGAKGSNSSAWVNAPSGIVTDNALNADVGETTSITGGVIASRSGDLTLETERLETADIDLHRKGRQVSGSVGVSVGSNPEGKSKPGITVEGAYSNSETEGVARATIGEGEIIVRDGDGDGIKAADLEAEADAAEAEGDTARAEALRTEADREAAEDKTTTETQLANINRDPDAVVVVTSRKEEGFELYLSDTSLEKAVEGIEVTGKALGEAFRALGEELAASGALTPSELDTAKTVAKAIDEGDLDLRALVTCSGRRGFNLWDLVVSSAHAATGCVLFDENGREIAELTPREREACVQMLSRLLEEYARDYLVGERGDTELPASITKTAETLREMASDEVLVAGAQSLGMSVSLIRDVSMRLALGEEKYAEYKEALKPLADAGELSSEAVARTVERFAKEQGLSNQEVKDLKLVAAVTTAAIVTALGAKRVLINGNRAPYTADVAFATIDEFRKHKGGLIELGDSIPLKGDRKGTVAFVDLDGKPVFGVNSSVLVRDTDKELGRSWADTLGVKYGQGTGQYLTHGEAHSLMRAYEKSRGSMPSTVNMFVDRYSCSFCRDPKALPDLAQRMGIENLNLTFKDGSTAVINSGRFISK</sequence>
<feature type="domain" description="Filamentous haemagglutinin FhaB/tRNA nuclease CdiA-like TPS" evidence="3">
    <location>
        <begin position="45"/>
        <end position="166"/>
    </location>
</feature>
<organism evidence="4 5">
    <name type="scientific">Roseibium algicola</name>
    <dbReference type="NCBI Taxonomy" id="2857014"/>
    <lineage>
        <taxon>Bacteria</taxon>
        <taxon>Pseudomonadati</taxon>
        <taxon>Pseudomonadota</taxon>
        <taxon>Alphaproteobacteria</taxon>
        <taxon>Hyphomicrobiales</taxon>
        <taxon>Stappiaceae</taxon>
        <taxon>Roseibium</taxon>
    </lineage>
</organism>
<dbReference type="NCBIfam" id="TIGR01731">
    <property type="entry name" value="fil_hemag_20aa"/>
    <property type="match status" value="4"/>
</dbReference>
<dbReference type="NCBIfam" id="TIGR01901">
    <property type="entry name" value="adhes_NPXG"/>
    <property type="match status" value="1"/>
</dbReference>
<accession>A0ABM6HXN1</accession>
<dbReference type="InterPro" id="IPR025157">
    <property type="entry name" value="Hemagglutinin_rpt"/>
</dbReference>
<dbReference type="InterPro" id="IPR058535">
    <property type="entry name" value="MafB19-deam"/>
</dbReference>
<dbReference type="RefSeq" id="WP_077290433.1">
    <property type="nucleotide sequence ID" value="NZ_CP019630.1"/>
</dbReference>
<protein>
    <recommendedName>
        <fullName evidence="3">Filamentous haemagglutinin FhaB/tRNA nuclease CdiA-like TPS domain-containing protein</fullName>
    </recommendedName>
</protein>
<evidence type="ECO:0000256" key="2">
    <source>
        <dbReference type="SAM" id="SignalP"/>
    </source>
</evidence>
<dbReference type="SMART" id="SM00912">
    <property type="entry name" value="Haemagg_act"/>
    <property type="match status" value="1"/>
</dbReference>
<evidence type="ECO:0000313" key="4">
    <source>
        <dbReference type="EMBL" id="AQQ02762.1"/>
    </source>
</evidence>
<dbReference type="EMBL" id="CP019630">
    <property type="protein sequence ID" value="AQQ02762.1"/>
    <property type="molecule type" value="Genomic_DNA"/>
</dbReference>